<protein>
    <submittedName>
        <fullName evidence="1">Unannotated protein</fullName>
    </submittedName>
</protein>
<gene>
    <name evidence="1" type="ORF">UFOPK3861_00943</name>
</gene>
<name>A0A6J7LC56_9ZZZZ</name>
<accession>A0A6J7LC56</accession>
<organism evidence="1">
    <name type="scientific">freshwater metagenome</name>
    <dbReference type="NCBI Taxonomy" id="449393"/>
    <lineage>
        <taxon>unclassified sequences</taxon>
        <taxon>metagenomes</taxon>
        <taxon>ecological metagenomes</taxon>
    </lineage>
</organism>
<reference evidence="1" key="1">
    <citation type="submission" date="2020-05" db="EMBL/GenBank/DDBJ databases">
        <authorList>
            <person name="Chiriac C."/>
            <person name="Salcher M."/>
            <person name="Ghai R."/>
            <person name="Kavagutti S V."/>
        </authorList>
    </citation>
    <scope>NUCLEOTIDE SEQUENCE</scope>
</reference>
<sequence length="59" mass="6379">MEYICPVNDIGLVEVAPMSSMILIDIPESAAAGVNVPVTVKKYRYIFGSSSNPFENATE</sequence>
<dbReference type="EMBL" id="CAFBNQ010000124">
    <property type="protein sequence ID" value="CAB4963344.1"/>
    <property type="molecule type" value="Genomic_DNA"/>
</dbReference>
<dbReference type="AlphaFoldDB" id="A0A6J7LC56"/>
<proteinExistence type="predicted"/>
<evidence type="ECO:0000313" key="1">
    <source>
        <dbReference type="EMBL" id="CAB4963344.1"/>
    </source>
</evidence>